<evidence type="ECO:0000256" key="5">
    <source>
        <dbReference type="ARBA" id="ARBA00022692"/>
    </source>
</evidence>
<dbReference type="Pfam" id="PF07715">
    <property type="entry name" value="Plug"/>
    <property type="match status" value="1"/>
</dbReference>
<comment type="subcellular location">
    <subcellularLocation>
        <location evidence="1 12">Cell outer membrane</location>
        <topology evidence="1 12">Multi-pass membrane protein</topology>
    </subcellularLocation>
</comment>
<evidence type="ECO:0000256" key="1">
    <source>
        <dbReference type="ARBA" id="ARBA00004571"/>
    </source>
</evidence>
<evidence type="ECO:0000259" key="16">
    <source>
        <dbReference type="Pfam" id="PF07715"/>
    </source>
</evidence>
<keyword evidence="5 12" id="KW-0812">Transmembrane</keyword>
<evidence type="ECO:0000256" key="4">
    <source>
        <dbReference type="ARBA" id="ARBA00022496"/>
    </source>
</evidence>
<dbReference type="InterPro" id="IPR012910">
    <property type="entry name" value="Plug_dom"/>
</dbReference>
<dbReference type="Pfam" id="PF13715">
    <property type="entry name" value="CarbopepD_reg_2"/>
    <property type="match status" value="1"/>
</dbReference>
<dbReference type="PANTHER" id="PTHR32552">
    <property type="entry name" value="FERRICHROME IRON RECEPTOR-RELATED"/>
    <property type="match status" value="1"/>
</dbReference>
<evidence type="ECO:0000313" key="18">
    <source>
        <dbReference type="Proteomes" id="UP001597508"/>
    </source>
</evidence>
<keyword evidence="2 12" id="KW-0813">Transport</keyword>
<evidence type="ECO:0000256" key="13">
    <source>
        <dbReference type="RuleBase" id="RU003357"/>
    </source>
</evidence>
<comment type="similarity">
    <text evidence="12 13">Belongs to the TonB-dependent receptor family.</text>
</comment>
<feature type="signal peptide" evidence="14">
    <location>
        <begin position="1"/>
        <end position="19"/>
    </location>
</feature>
<dbReference type="Gene3D" id="2.40.170.20">
    <property type="entry name" value="TonB-dependent receptor, beta-barrel domain"/>
    <property type="match status" value="1"/>
</dbReference>
<dbReference type="InterPro" id="IPR036942">
    <property type="entry name" value="Beta-barrel_TonB_sf"/>
</dbReference>
<dbReference type="InterPro" id="IPR039426">
    <property type="entry name" value="TonB-dep_rcpt-like"/>
</dbReference>
<evidence type="ECO:0000313" key="17">
    <source>
        <dbReference type="EMBL" id="MFD2568146.1"/>
    </source>
</evidence>
<keyword evidence="8" id="KW-0406">Ion transport</keyword>
<dbReference type="PANTHER" id="PTHR32552:SF68">
    <property type="entry name" value="FERRICHROME OUTER MEMBRANE TRANSPORTER_PHAGE RECEPTOR"/>
    <property type="match status" value="1"/>
</dbReference>
<protein>
    <submittedName>
        <fullName evidence="17">TonB-dependent receptor domain-containing protein</fullName>
    </submittedName>
</protein>
<comment type="caution">
    <text evidence="17">The sequence shown here is derived from an EMBL/GenBank/DDBJ whole genome shotgun (WGS) entry which is preliminary data.</text>
</comment>
<dbReference type="RefSeq" id="WP_379666853.1">
    <property type="nucleotide sequence ID" value="NZ_JBHULH010000008.1"/>
</dbReference>
<reference evidence="18" key="1">
    <citation type="journal article" date="2019" name="Int. J. Syst. Evol. Microbiol.">
        <title>The Global Catalogue of Microorganisms (GCM) 10K type strain sequencing project: providing services to taxonomists for standard genome sequencing and annotation.</title>
        <authorList>
            <consortium name="The Broad Institute Genomics Platform"/>
            <consortium name="The Broad Institute Genome Sequencing Center for Infectious Disease"/>
            <person name="Wu L."/>
            <person name="Ma J."/>
        </authorList>
    </citation>
    <scope>NUCLEOTIDE SEQUENCE [LARGE SCALE GENOMIC DNA]</scope>
    <source>
        <strain evidence="18">KCTC 52127</strain>
    </source>
</reference>
<keyword evidence="6 14" id="KW-0732">Signal</keyword>
<feature type="chain" id="PRO_5047384241" evidence="14">
    <location>
        <begin position="20"/>
        <end position="761"/>
    </location>
</feature>
<evidence type="ECO:0000256" key="7">
    <source>
        <dbReference type="ARBA" id="ARBA00023004"/>
    </source>
</evidence>
<dbReference type="Pfam" id="PF00593">
    <property type="entry name" value="TonB_dep_Rec_b-barrel"/>
    <property type="match status" value="1"/>
</dbReference>
<keyword evidence="18" id="KW-1185">Reference proteome</keyword>
<gene>
    <name evidence="17" type="ORF">ACFSRZ_12240</name>
</gene>
<keyword evidence="10 12" id="KW-0472">Membrane</keyword>
<keyword evidence="9 13" id="KW-0798">TonB box</keyword>
<accession>A0ABW5LWH1</accession>
<sequence>MRTVFLFFLLSFLMVTAQAQVKGKTVDKETNTPLSNTNVYNVKTNEVVVTDALGQFTLPSEGEYRFQRVGYEEKVVTITSNQFLIVQLNIVSTELNEVVVHANQIPKKLKESIATIEILTKKEIERGNDINISEALNRVPGVFVQSGALNTNRFTIRGIGSRNLFGTSKIRAYFKDIPLTNGSGETTIEDFELTSISRIEILKGGTSSIYGAGLGGTIHLTPQNAYIDETSVNSQLTFGSYGLVKSTVNFNQGSAKNSFRGVYSDTHSDGYRDNNEYDRHTFTLSTNHFINDHNEISTLVSYVDLKAFIPSSLNENSFLNNPTSAAFTWGQAQGFEDSKRGIIGVTWNHQYSKGGKQVTSVFGSFRNGYEPRPFNILEENTLAFGLRSRFLGEIKLFQKSLTYTIGGEYFKDRYTSKTFQNLYRDFPVGTGSVEGDLLSNFKENRKYYNLFLEANYALSEQTKVVIGLNYNQTSYDLDDRFEVSVQNPDQSGSFKFDGIFSPKIGVSHSFSDNINIYSSISQGFSPISLANTLLPDGQINTELKPETGWNYEVGSRGTLVNKKLRYNLTVYRLAVRNLLVSRRVSQDQFIGVNAGKTQHDGLELGIDYQWVANDSFALNTFMNYTRNNFTFEEFVDEDDDFSGNKLTGVPSEILNAGIDINSAFGLYGNINYQYIGSQPITDSNSLFSDSYQLTNLKIGYKKELFKRFTIHTFFGINNIFNESYASQILINASSFGGNAPRYFYPGNPVNYFGGLNINYLF</sequence>
<evidence type="ECO:0000256" key="11">
    <source>
        <dbReference type="ARBA" id="ARBA00023237"/>
    </source>
</evidence>
<dbReference type="SUPFAM" id="SSF56935">
    <property type="entry name" value="Porins"/>
    <property type="match status" value="1"/>
</dbReference>
<keyword evidence="4" id="KW-0410">Iron transport</keyword>
<dbReference type="Gene3D" id="2.170.130.10">
    <property type="entry name" value="TonB-dependent receptor, plug domain"/>
    <property type="match status" value="1"/>
</dbReference>
<dbReference type="InterPro" id="IPR000531">
    <property type="entry name" value="Beta-barrel_TonB"/>
</dbReference>
<evidence type="ECO:0000256" key="8">
    <source>
        <dbReference type="ARBA" id="ARBA00023065"/>
    </source>
</evidence>
<keyword evidence="11 12" id="KW-0998">Cell outer membrane</keyword>
<dbReference type="Proteomes" id="UP001597508">
    <property type="component" value="Unassembled WGS sequence"/>
</dbReference>
<dbReference type="InterPro" id="IPR008969">
    <property type="entry name" value="CarboxyPept-like_regulatory"/>
</dbReference>
<evidence type="ECO:0000256" key="14">
    <source>
        <dbReference type="SAM" id="SignalP"/>
    </source>
</evidence>
<evidence type="ECO:0000256" key="9">
    <source>
        <dbReference type="ARBA" id="ARBA00023077"/>
    </source>
</evidence>
<evidence type="ECO:0000256" key="10">
    <source>
        <dbReference type="ARBA" id="ARBA00023136"/>
    </source>
</evidence>
<organism evidence="17 18">
    <name type="scientific">Pseudotenacibaculum haliotis</name>
    <dbReference type="NCBI Taxonomy" id="1862138"/>
    <lineage>
        <taxon>Bacteria</taxon>
        <taxon>Pseudomonadati</taxon>
        <taxon>Bacteroidota</taxon>
        <taxon>Flavobacteriia</taxon>
        <taxon>Flavobacteriales</taxon>
        <taxon>Flavobacteriaceae</taxon>
        <taxon>Pseudotenacibaculum</taxon>
    </lineage>
</organism>
<dbReference type="EMBL" id="JBHULH010000008">
    <property type="protein sequence ID" value="MFD2568146.1"/>
    <property type="molecule type" value="Genomic_DNA"/>
</dbReference>
<evidence type="ECO:0000256" key="3">
    <source>
        <dbReference type="ARBA" id="ARBA00022452"/>
    </source>
</evidence>
<dbReference type="PROSITE" id="PS52016">
    <property type="entry name" value="TONB_DEPENDENT_REC_3"/>
    <property type="match status" value="1"/>
</dbReference>
<feature type="domain" description="TonB-dependent receptor-like beta-barrel" evidence="15">
    <location>
        <begin position="269"/>
        <end position="719"/>
    </location>
</feature>
<name>A0ABW5LWH1_9FLAO</name>
<evidence type="ECO:0000256" key="2">
    <source>
        <dbReference type="ARBA" id="ARBA00022448"/>
    </source>
</evidence>
<evidence type="ECO:0000256" key="12">
    <source>
        <dbReference type="PROSITE-ProRule" id="PRU01360"/>
    </source>
</evidence>
<proteinExistence type="inferred from homology"/>
<keyword evidence="17" id="KW-0675">Receptor</keyword>
<dbReference type="InterPro" id="IPR037066">
    <property type="entry name" value="Plug_dom_sf"/>
</dbReference>
<keyword evidence="7" id="KW-0408">Iron</keyword>
<evidence type="ECO:0000259" key="15">
    <source>
        <dbReference type="Pfam" id="PF00593"/>
    </source>
</evidence>
<evidence type="ECO:0000256" key="6">
    <source>
        <dbReference type="ARBA" id="ARBA00022729"/>
    </source>
</evidence>
<dbReference type="SUPFAM" id="SSF49464">
    <property type="entry name" value="Carboxypeptidase regulatory domain-like"/>
    <property type="match status" value="1"/>
</dbReference>
<keyword evidence="3 12" id="KW-1134">Transmembrane beta strand</keyword>
<feature type="domain" description="TonB-dependent receptor plug" evidence="16">
    <location>
        <begin position="109"/>
        <end position="216"/>
    </location>
</feature>